<feature type="binding site" evidence="9">
    <location>
        <begin position="253"/>
        <end position="257"/>
    </location>
    <ligand>
        <name>substrate</name>
    </ligand>
</feature>
<keyword evidence="7" id="KW-1015">Disulfide bond</keyword>
<dbReference type="InterPro" id="IPR001940">
    <property type="entry name" value="Peptidase_S1C"/>
</dbReference>
<keyword evidence="2 11" id="KW-0645">Protease</keyword>
<dbReference type="GO" id="GO:0006515">
    <property type="term" value="P:protein quality control for misfolded or incompletely synthesized proteins"/>
    <property type="evidence" value="ECO:0007669"/>
    <property type="project" value="TreeGrafter"/>
</dbReference>
<dbReference type="EMBL" id="CP033004">
    <property type="protein sequence ID" value="QCI23243.1"/>
    <property type="molecule type" value="Genomic_DNA"/>
</dbReference>
<feature type="binding site" evidence="9">
    <location>
        <position position="132"/>
    </location>
    <ligand>
        <name>substrate</name>
    </ligand>
</feature>
<dbReference type="InterPro" id="IPR009003">
    <property type="entry name" value="Peptidase_S1_PA"/>
</dbReference>
<keyword evidence="4" id="KW-0677">Repeat</keyword>
<dbReference type="SUPFAM" id="SSF50494">
    <property type="entry name" value="Trypsin-like serine proteases"/>
    <property type="match status" value="1"/>
</dbReference>
<dbReference type="NCBIfam" id="TIGR02037">
    <property type="entry name" value="degP_htrA_DO"/>
    <property type="match status" value="1"/>
</dbReference>
<dbReference type="CDD" id="cd10839">
    <property type="entry name" value="cpPDZ1_DegP-like"/>
    <property type="match status" value="1"/>
</dbReference>
<dbReference type="SMART" id="SM00228">
    <property type="entry name" value="PDZ"/>
    <property type="match status" value="2"/>
</dbReference>
<gene>
    <name evidence="11" type="primary">degP</name>
    <name evidence="11" type="ORF">D9V73_01075</name>
</gene>
<dbReference type="Pfam" id="PF13365">
    <property type="entry name" value="Trypsin_2"/>
    <property type="match status" value="1"/>
</dbReference>
<dbReference type="Gene3D" id="2.30.42.10">
    <property type="match status" value="2"/>
</dbReference>
<dbReference type="Pfam" id="PF00595">
    <property type="entry name" value="PDZ"/>
    <property type="match status" value="1"/>
</dbReference>
<dbReference type="Gene3D" id="2.40.10.120">
    <property type="match status" value="1"/>
</dbReference>
<evidence type="ECO:0000256" key="6">
    <source>
        <dbReference type="ARBA" id="ARBA00022825"/>
    </source>
</evidence>
<feature type="active site" description="Charge relay system" evidence="8">
    <location>
        <position position="132"/>
    </location>
</feature>
<evidence type="ECO:0000256" key="1">
    <source>
        <dbReference type="ARBA" id="ARBA00010541"/>
    </source>
</evidence>
<evidence type="ECO:0000256" key="7">
    <source>
        <dbReference type="ARBA" id="ARBA00023157"/>
    </source>
</evidence>
<dbReference type="PANTHER" id="PTHR22939:SF129">
    <property type="entry name" value="SERINE PROTEASE HTRA2, MITOCHONDRIAL"/>
    <property type="match status" value="1"/>
</dbReference>
<name>A0A4D6Y3R4_BUCMH</name>
<keyword evidence="3" id="KW-0732">Signal</keyword>
<dbReference type="SUPFAM" id="SSF50156">
    <property type="entry name" value="PDZ domain-like"/>
    <property type="match status" value="2"/>
</dbReference>
<evidence type="ECO:0000313" key="12">
    <source>
        <dbReference type="Proteomes" id="UP000298566"/>
    </source>
</evidence>
<sequence length="479" mass="52510">MKTMILILRKIIPIFVLVLLSLGLSWSKSTSTSDVMRSESMSSSLAPMLEQVMPSVVSISVEGNTVRHSYLPHQFHPFFGDASPLCQKESPLKESPLCQKKFNKSSNQEKFYALGSGVIINARKGYVVTNNHVIDHANKIQVQLSNGSKYSAKIIGRDARFDIALIQLNEIKNLKEIKVSDSNSLRVGDYVIAIGNPYGLGETVTSGIISALNRSGLNIERYENFIQTDAAINRGNSGGALINLKGELIGINTAILAPDGGNIGIGFAIPVNIVKSLTNQMIVYGQVYRNELGVIGSELNSDLAKVMKLNISRGAFISRVLLKSSADVAGIKPGDVIISLNKKPIFSFLALRAEIASLPVNTKMELGLLRDGIFQSVIVELKPRIKNKIDSVTLHASLGGAEVSDFYVNGQKKGIYVDNVKKNTNAFRIGLRKNDIIIDINKHFVPSLDSFRILLRTKPEVLVFHVKRGSEMIYLVMQD</sequence>
<dbReference type="InterPro" id="IPR011782">
    <property type="entry name" value="Pept_S1C_Do"/>
</dbReference>
<organism evidence="11 12">
    <name type="scientific">Buchnera aphidicola subsp. Melaphis rhois</name>
    <dbReference type="NCBI Taxonomy" id="118103"/>
    <lineage>
        <taxon>Bacteria</taxon>
        <taxon>Pseudomonadati</taxon>
        <taxon>Pseudomonadota</taxon>
        <taxon>Gammaproteobacteria</taxon>
        <taxon>Enterobacterales</taxon>
        <taxon>Erwiniaceae</taxon>
        <taxon>Buchnera</taxon>
    </lineage>
</organism>
<evidence type="ECO:0000256" key="4">
    <source>
        <dbReference type="ARBA" id="ARBA00022737"/>
    </source>
</evidence>
<dbReference type="OrthoDB" id="9758917at2"/>
<accession>A0A4D6Y3R4</accession>
<dbReference type="InterPro" id="IPR036034">
    <property type="entry name" value="PDZ_sf"/>
</dbReference>
<feature type="binding site" evidence="9">
    <location>
        <position position="62"/>
    </location>
    <ligand>
        <name>substrate</name>
    </ligand>
</feature>
<dbReference type="Proteomes" id="UP000298566">
    <property type="component" value="Chromosome"/>
</dbReference>
<dbReference type="GO" id="GO:0042597">
    <property type="term" value="C:periplasmic space"/>
    <property type="evidence" value="ECO:0007669"/>
    <property type="project" value="TreeGrafter"/>
</dbReference>
<evidence type="ECO:0000256" key="8">
    <source>
        <dbReference type="PIRSR" id="PIRSR611782-1"/>
    </source>
</evidence>
<evidence type="ECO:0000256" key="9">
    <source>
        <dbReference type="PIRSR" id="PIRSR611782-2"/>
    </source>
</evidence>
<dbReference type="RefSeq" id="WP_158336444.1">
    <property type="nucleotide sequence ID" value="NZ_CP033004.1"/>
</dbReference>
<feature type="binding site" evidence="9">
    <location>
        <begin position="292"/>
        <end position="296"/>
    </location>
    <ligand>
        <name>substrate</name>
    </ligand>
</feature>
<feature type="active site" description="Charge relay system" evidence="8">
    <location>
        <position position="237"/>
    </location>
</feature>
<feature type="active site" description="Charge relay system" evidence="8">
    <location>
        <position position="162"/>
    </location>
</feature>
<dbReference type="PROSITE" id="PS50106">
    <property type="entry name" value="PDZ"/>
    <property type="match status" value="1"/>
</dbReference>
<evidence type="ECO:0000256" key="5">
    <source>
        <dbReference type="ARBA" id="ARBA00022801"/>
    </source>
</evidence>
<reference evidence="11 12" key="1">
    <citation type="submission" date="2018-10" db="EMBL/GenBank/DDBJ databases">
        <title>Comparative functional genomics of the obligate endosymbiont Buchnera aphidicola.</title>
        <authorList>
            <person name="Chong R.A."/>
        </authorList>
    </citation>
    <scope>NUCLEOTIDE SEQUENCE [LARGE SCALE GENOMIC DNA]</scope>
    <source>
        <strain evidence="11 12">Mrh</strain>
    </source>
</reference>
<feature type="binding site" evidence="9">
    <location>
        <position position="162"/>
    </location>
    <ligand>
        <name>substrate</name>
    </ligand>
</feature>
<feature type="binding site" evidence="9">
    <location>
        <begin position="235"/>
        <end position="237"/>
    </location>
    <ligand>
        <name>substrate</name>
    </ligand>
</feature>
<dbReference type="GO" id="GO:0004252">
    <property type="term" value="F:serine-type endopeptidase activity"/>
    <property type="evidence" value="ECO:0007669"/>
    <property type="project" value="InterPro"/>
</dbReference>
<feature type="domain" description="PDZ" evidence="10">
    <location>
        <begin position="284"/>
        <end position="345"/>
    </location>
</feature>
<protein>
    <submittedName>
        <fullName evidence="11">Serine endoprotease DegP</fullName>
    </submittedName>
</protein>
<dbReference type="PANTHER" id="PTHR22939">
    <property type="entry name" value="SERINE PROTEASE FAMILY S1C HTRA-RELATED"/>
    <property type="match status" value="1"/>
</dbReference>
<proteinExistence type="inferred from homology"/>
<keyword evidence="6" id="KW-0720">Serine protease</keyword>
<comment type="similarity">
    <text evidence="1">Belongs to the peptidase S1C family.</text>
</comment>
<dbReference type="InterPro" id="IPR001478">
    <property type="entry name" value="PDZ"/>
</dbReference>
<dbReference type="FunFam" id="2.40.10.120:FF:000001">
    <property type="entry name" value="Periplasmic serine endoprotease DegP-like"/>
    <property type="match status" value="1"/>
</dbReference>
<keyword evidence="5" id="KW-0378">Hydrolase</keyword>
<dbReference type="FunFam" id="2.40.10.10:FF:000001">
    <property type="entry name" value="Periplasmic serine protease DegS"/>
    <property type="match status" value="1"/>
</dbReference>
<dbReference type="PRINTS" id="PR00834">
    <property type="entry name" value="PROTEASES2C"/>
</dbReference>
<evidence type="ECO:0000256" key="3">
    <source>
        <dbReference type="ARBA" id="ARBA00022729"/>
    </source>
</evidence>
<evidence type="ECO:0000256" key="2">
    <source>
        <dbReference type="ARBA" id="ARBA00022670"/>
    </source>
</evidence>
<evidence type="ECO:0000259" key="10">
    <source>
        <dbReference type="PROSITE" id="PS50106"/>
    </source>
</evidence>
<evidence type="ECO:0000313" key="11">
    <source>
        <dbReference type="EMBL" id="QCI23243.1"/>
    </source>
</evidence>
<dbReference type="AlphaFoldDB" id="A0A4D6Y3R4"/>